<comment type="caution">
    <text evidence="2">The sequence shown here is derived from an EMBL/GenBank/DDBJ whole genome shotgun (WGS) entry which is preliminary data.</text>
</comment>
<dbReference type="InterPro" id="IPR013783">
    <property type="entry name" value="Ig-like_fold"/>
</dbReference>
<evidence type="ECO:0000313" key="3">
    <source>
        <dbReference type="Proteomes" id="UP000703674"/>
    </source>
</evidence>
<protein>
    <recommendedName>
        <fullName evidence="1">Fibronectin type III-like domain-containing protein</fullName>
    </recommendedName>
</protein>
<gene>
    <name evidence="2" type="ORF">HC175_21870</name>
</gene>
<name>A0ABX1D576_9FLAO</name>
<dbReference type="Pfam" id="PF14310">
    <property type="entry name" value="Fn3-like"/>
    <property type="match status" value="1"/>
</dbReference>
<proteinExistence type="predicted"/>
<feature type="non-terminal residue" evidence="2">
    <location>
        <position position="1"/>
    </location>
</feature>
<keyword evidence="3" id="KW-1185">Reference proteome</keyword>
<feature type="domain" description="Fibronectin type III-like" evidence="1">
    <location>
        <begin position="1"/>
        <end position="37"/>
    </location>
</feature>
<sequence length="50" mass="5657">SKPVEFPVTVEDLKFYNSQLEYVAEPGEFEFFVGGTSDCEMQGSFTLVEE</sequence>
<evidence type="ECO:0000313" key="2">
    <source>
        <dbReference type="EMBL" id="NJW55564.1"/>
    </source>
</evidence>
<reference evidence="2 3" key="1">
    <citation type="submission" date="2020-03" db="EMBL/GenBank/DDBJ databases">
        <title>Salinimicrobium sp. nov, isolated from SCS.</title>
        <authorList>
            <person name="Cao W.R."/>
        </authorList>
    </citation>
    <scope>NUCLEOTIDE SEQUENCE [LARGE SCALE GENOMIC DNA]</scope>
    <source>
        <strain evidence="3">J15B91</strain>
    </source>
</reference>
<evidence type="ECO:0000259" key="1">
    <source>
        <dbReference type="Pfam" id="PF14310"/>
    </source>
</evidence>
<dbReference type="Gene3D" id="2.60.40.10">
    <property type="entry name" value="Immunoglobulins"/>
    <property type="match status" value="1"/>
</dbReference>
<dbReference type="Proteomes" id="UP000703674">
    <property type="component" value="Unassembled WGS sequence"/>
</dbReference>
<dbReference type="RefSeq" id="WP_168139985.1">
    <property type="nucleotide sequence ID" value="NZ_JAAVJR010001290.1"/>
</dbReference>
<accession>A0ABX1D576</accession>
<dbReference type="InterPro" id="IPR026891">
    <property type="entry name" value="Fn3-like"/>
</dbReference>
<dbReference type="EMBL" id="JAAVJR010001290">
    <property type="protein sequence ID" value="NJW55564.1"/>
    <property type="molecule type" value="Genomic_DNA"/>
</dbReference>
<organism evidence="2 3">
    <name type="scientific">Salinimicrobium oceani</name>
    <dbReference type="NCBI Taxonomy" id="2722702"/>
    <lineage>
        <taxon>Bacteria</taxon>
        <taxon>Pseudomonadati</taxon>
        <taxon>Bacteroidota</taxon>
        <taxon>Flavobacteriia</taxon>
        <taxon>Flavobacteriales</taxon>
        <taxon>Flavobacteriaceae</taxon>
        <taxon>Salinimicrobium</taxon>
    </lineage>
</organism>